<evidence type="ECO:0000313" key="18">
    <source>
        <dbReference type="WBParaSite" id="maker-uti_cns_0000781-snap-gene-0.7-mRNA-1"/>
    </source>
</evidence>
<keyword evidence="6" id="KW-0547">Nucleotide-binding</keyword>
<name>A0A1I8G3B2_9PLAT</name>
<evidence type="ECO:0000256" key="15">
    <source>
        <dbReference type="SAM" id="MobiDB-lite"/>
    </source>
</evidence>
<dbReference type="EC" id="2.3.2.23" evidence="3"/>
<feature type="region of interest" description="Disordered" evidence="15">
    <location>
        <begin position="204"/>
        <end position="242"/>
    </location>
</feature>
<keyword evidence="8" id="KW-0999">Mitochondrion inner membrane</keyword>
<dbReference type="InterPro" id="IPR039175">
    <property type="entry name" value="TIM22"/>
</dbReference>
<sequence length="438" mass="46846">LVKTGHPEVTMENCSPSVMKRLSKEVRDLVQQPPEGIRVHFDDAKLTDIHAVIDGPVDTPYCGGRFHIRLVMGHSFPQEPPKGYFLTKIFHPNIATPSGEICVNTIKRDWTPDTGLRHLLLVIKCLLIVPNAESALNQEAGRLLLEDYAEYFSRARLFTEVHALQNPAVAAGFEPMEAGDNAVLRDANDNAIASVAASSTTAGTSGLAKRPLAQPVGPAAKKSKKALKPAMSTSPANPDEDPLLQQLNRLLDIQQSAGLLAQLANAKTDAEKERILFARVLRPQLALPPSFTSPHMPPLSPEERRVRVVMDSCAFKACLSCVAGGALGAFFGLFTASIDPMSTVVPGAETPSTRQVLREMGSRMVSYGKNFAVLGIMFASTECALEVVRAKNDLLNGTGAGAIVGGVLGFRAGLKAAGAGAAGFAAFSTAIDWYMKHR</sequence>
<keyword evidence="17" id="KW-1185">Reference proteome</keyword>
<accession>A0A1I8G3B2</accession>
<evidence type="ECO:0000256" key="12">
    <source>
        <dbReference type="ARBA" id="ARBA00023136"/>
    </source>
</evidence>
<proteinExistence type="inferred from homology"/>
<keyword evidence="9" id="KW-0067">ATP-binding</keyword>
<dbReference type="SUPFAM" id="SSF54495">
    <property type="entry name" value="UBC-like"/>
    <property type="match status" value="1"/>
</dbReference>
<dbReference type="GO" id="GO:0042721">
    <property type="term" value="C:TIM22 mitochondrial import inner membrane insertion complex"/>
    <property type="evidence" value="ECO:0007669"/>
    <property type="project" value="InterPro"/>
</dbReference>
<evidence type="ECO:0000259" key="16">
    <source>
        <dbReference type="PROSITE" id="PS50127"/>
    </source>
</evidence>
<dbReference type="Pfam" id="PF02466">
    <property type="entry name" value="Tim17"/>
    <property type="match status" value="1"/>
</dbReference>
<evidence type="ECO:0000256" key="5">
    <source>
        <dbReference type="ARBA" id="ARBA00022692"/>
    </source>
</evidence>
<dbReference type="AlphaFoldDB" id="A0A1I8G3B2"/>
<dbReference type="GO" id="GO:0030943">
    <property type="term" value="F:mitochondrion targeting sequence binding"/>
    <property type="evidence" value="ECO:0007669"/>
    <property type="project" value="TreeGrafter"/>
</dbReference>
<keyword evidence="10" id="KW-1133">Transmembrane helix</keyword>
<dbReference type="PANTHER" id="PTHR14110">
    <property type="entry name" value="MITOCHONDRIAL IMPORT INNER MEMBRANE TRANSLOCASE SUBUNIT TIM22"/>
    <property type="match status" value="1"/>
</dbReference>
<dbReference type="GO" id="GO:0045039">
    <property type="term" value="P:protein insertion into mitochondrial inner membrane"/>
    <property type="evidence" value="ECO:0007669"/>
    <property type="project" value="InterPro"/>
</dbReference>
<comment type="function">
    <text evidence="13">Essential core component of the TIM22 complex, a complex that mediates the import and insertion of multi-pass transmembrane proteins into the mitochondrial inner membrane. In the TIM22 complex, it constitutes the voltage-activated and signal-gated channel. Forms a twin-pore translocase that uses the membrane potential as external driving force in 2 voltage-dependent steps.</text>
</comment>
<dbReference type="Proteomes" id="UP000095280">
    <property type="component" value="Unplaced"/>
</dbReference>
<dbReference type="PROSITE" id="PS50127">
    <property type="entry name" value="UBC_2"/>
    <property type="match status" value="1"/>
</dbReference>
<keyword evidence="11" id="KW-0496">Mitochondrion</keyword>
<dbReference type="InterPro" id="IPR016135">
    <property type="entry name" value="UBQ-conjugating_enzyme/RWD"/>
</dbReference>
<dbReference type="InterPro" id="IPR000608">
    <property type="entry name" value="UBC"/>
</dbReference>
<evidence type="ECO:0000256" key="7">
    <source>
        <dbReference type="ARBA" id="ARBA00022786"/>
    </source>
</evidence>
<evidence type="ECO:0000256" key="8">
    <source>
        <dbReference type="ARBA" id="ARBA00022792"/>
    </source>
</evidence>
<dbReference type="InterPro" id="IPR023313">
    <property type="entry name" value="UBQ-conjugating_AS"/>
</dbReference>
<keyword evidence="5" id="KW-0812">Transmembrane</keyword>
<evidence type="ECO:0000256" key="9">
    <source>
        <dbReference type="ARBA" id="ARBA00022840"/>
    </source>
</evidence>
<evidence type="ECO:0000256" key="2">
    <source>
        <dbReference type="ARBA" id="ARBA00008444"/>
    </source>
</evidence>
<dbReference type="CDD" id="cd23804">
    <property type="entry name" value="UBCc_UBE2S"/>
    <property type="match status" value="1"/>
</dbReference>
<organism evidence="17 18">
    <name type="scientific">Macrostomum lignano</name>
    <dbReference type="NCBI Taxonomy" id="282301"/>
    <lineage>
        <taxon>Eukaryota</taxon>
        <taxon>Metazoa</taxon>
        <taxon>Spiralia</taxon>
        <taxon>Lophotrochozoa</taxon>
        <taxon>Platyhelminthes</taxon>
        <taxon>Rhabditophora</taxon>
        <taxon>Macrostomorpha</taxon>
        <taxon>Macrostomida</taxon>
        <taxon>Macrostomidae</taxon>
        <taxon>Macrostomum</taxon>
    </lineage>
</organism>
<protein>
    <recommendedName>
        <fullName evidence="3">E2 ubiquitin-conjugating enzyme</fullName>
        <ecNumber evidence="3">2.3.2.23</ecNumber>
    </recommendedName>
</protein>
<dbReference type="GO" id="GO:0008320">
    <property type="term" value="F:protein transmembrane transporter activity"/>
    <property type="evidence" value="ECO:0007669"/>
    <property type="project" value="TreeGrafter"/>
</dbReference>
<dbReference type="SMART" id="SM00212">
    <property type="entry name" value="UBCc"/>
    <property type="match status" value="1"/>
</dbReference>
<dbReference type="GO" id="GO:0061631">
    <property type="term" value="F:ubiquitin conjugating enzyme activity"/>
    <property type="evidence" value="ECO:0007669"/>
    <property type="project" value="UniProtKB-EC"/>
</dbReference>
<keyword evidence="4" id="KW-0808">Transferase</keyword>
<evidence type="ECO:0000256" key="10">
    <source>
        <dbReference type="ARBA" id="ARBA00022989"/>
    </source>
</evidence>
<dbReference type="WBParaSite" id="maker-uti_cns_0000781-snap-gene-0.7-mRNA-1">
    <property type="protein sequence ID" value="maker-uti_cns_0000781-snap-gene-0.7-mRNA-1"/>
    <property type="gene ID" value="maker-uti_cns_0000781-snap-gene-0.7"/>
</dbReference>
<comment type="similarity">
    <text evidence="2">Belongs to the Tim17/Tim22/Tim23 family.</text>
</comment>
<dbReference type="Gene3D" id="3.10.110.10">
    <property type="entry name" value="Ubiquitin Conjugating Enzyme"/>
    <property type="match status" value="1"/>
</dbReference>
<dbReference type="Pfam" id="PF00179">
    <property type="entry name" value="UQ_con"/>
    <property type="match status" value="1"/>
</dbReference>
<dbReference type="PROSITE" id="PS00183">
    <property type="entry name" value="UBC_1"/>
    <property type="match status" value="1"/>
</dbReference>
<evidence type="ECO:0000313" key="17">
    <source>
        <dbReference type="Proteomes" id="UP000095280"/>
    </source>
</evidence>
<evidence type="ECO:0000256" key="4">
    <source>
        <dbReference type="ARBA" id="ARBA00022679"/>
    </source>
</evidence>
<keyword evidence="7" id="KW-0833">Ubl conjugation pathway</keyword>
<evidence type="ECO:0000256" key="6">
    <source>
        <dbReference type="ARBA" id="ARBA00022741"/>
    </source>
</evidence>
<evidence type="ECO:0000256" key="14">
    <source>
        <dbReference type="PROSITE-ProRule" id="PRU10133"/>
    </source>
</evidence>
<evidence type="ECO:0000256" key="13">
    <source>
        <dbReference type="ARBA" id="ARBA00024713"/>
    </source>
</evidence>
<evidence type="ECO:0000256" key="3">
    <source>
        <dbReference type="ARBA" id="ARBA00012486"/>
    </source>
</evidence>
<dbReference type="GO" id="GO:0005524">
    <property type="term" value="F:ATP binding"/>
    <property type="evidence" value="ECO:0007669"/>
    <property type="project" value="UniProtKB-KW"/>
</dbReference>
<reference evidence="18" key="1">
    <citation type="submission" date="2016-11" db="UniProtKB">
        <authorList>
            <consortium name="WormBaseParasite"/>
        </authorList>
    </citation>
    <scope>IDENTIFICATION</scope>
</reference>
<dbReference type="FunFam" id="3.10.110.10:FF:000031">
    <property type="entry name" value="Ubiquitin-conjugating enzyme E2 22"/>
    <property type="match status" value="1"/>
</dbReference>
<evidence type="ECO:0000256" key="11">
    <source>
        <dbReference type="ARBA" id="ARBA00023128"/>
    </source>
</evidence>
<feature type="active site" description="Glycyl thioester intermediate" evidence="14">
    <location>
        <position position="102"/>
    </location>
</feature>
<feature type="domain" description="UBC core" evidence="16">
    <location>
        <begin position="17"/>
        <end position="164"/>
    </location>
</feature>
<dbReference type="PANTHER" id="PTHR14110:SF0">
    <property type="entry name" value="MITOCHONDRIAL IMPORT INNER MEMBRANE TRANSLOCASE SUBUNIT TIM22"/>
    <property type="match status" value="1"/>
</dbReference>
<evidence type="ECO:0000256" key="1">
    <source>
        <dbReference type="ARBA" id="ARBA00004448"/>
    </source>
</evidence>
<comment type="subcellular location">
    <subcellularLocation>
        <location evidence="1">Mitochondrion inner membrane</location>
        <topology evidence="1">Multi-pass membrane protein</topology>
    </subcellularLocation>
</comment>
<keyword evidence="12" id="KW-0472">Membrane</keyword>